<dbReference type="Proteomes" id="UP000318578">
    <property type="component" value="Unassembled WGS sequence"/>
</dbReference>
<protein>
    <recommendedName>
        <fullName evidence="4">Lipoprotein</fullName>
    </recommendedName>
</protein>
<organism evidence="2 3">
    <name type="scientific">Amycolatopsis acidiphila</name>
    <dbReference type="NCBI Taxonomy" id="715473"/>
    <lineage>
        <taxon>Bacteria</taxon>
        <taxon>Bacillati</taxon>
        <taxon>Actinomycetota</taxon>
        <taxon>Actinomycetes</taxon>
        <taxon>Pseudonocardiales</taxon>
        <taxon>Pseudonocardiaceae</taxon>
        <taxon>Amycolatopsis</taxon>
    </lineage>
</organism>
<evidence type="ECO:0008006" key="4">
    <source>
        <dbReference type="Google" id="ProtNLM"/>
    </source>
</evidence>
<name>A0A558A523_9PSEU</name>
<dbReference type="RefSeq" id="WP_144642277.1">
    <property type="nucleotide sequence ID" value="NZ_BNAX01000002.1"/>
</dbReference>
<dbReference type="PROSITE" id="PS51257">
    <property type="entry name" value="PROKAR_LIPOPROTEIN"/>
    <property type="match status" value="1"/>
</dbReference>
<dbReference type="OrthoDB" id="7838675at2"/>
<reference evidence="2 3" key="1">
    <citation type="submission" date="2019-07" db="EMBL/GenBank/DDBJ databases">
        <title>New species of Amycolatopsis and Streptomyces.</title>
        <authorList>
            <person name="Duangmal K."/>
            <person name="Teo W.F.A."/>
            <person name="Lipun K."/>
        </authorList>
    </citation>
    <scope>NUCLEOTIDE SEQUENCE [LARGE SCALE GENOMIC DNA]</scope>
    <source>
        <strain evidence="2 3">JCM 30562</strain>
    </source>
</reference>
<proteinExistence type="predicted"/>
<evidence type="ECO:0000256" key="1">
    <source>
        <dbReference type="SAM" id="MobiDB-lite"/>
    </source>
</evidence>
<evidence type="ECO:0000313" key="3">
    <source>
        <dbReference type="Proteomes" id="UP000318578"/>
    </source>
</evidence>
<feature type="region of interest" description="Disordered" evidence="1">
    <location>
        <begin position="67"/>
        <end position="92"/>
    </location>
</feature>
<comment type="caution">
    <text evidence="2">The sequence shown here is derived from an EMBL/GenBank/DDBJ whole genome shotgun (WGS) entry which is preliminary data.</text>
</comment>
<dbReference type="EMBL" id="VJZA01000048">
    <property type="protein sequence ID" value="TVT19362.1"/>
    <property type="molecule type" value="Genomic_DNA"/>
</dbReference>
<sequence length="221" mass="23009">MSTRFRLPLLLPVALVLAACGAGGGRVLPVVAMTPEEPPTVNYVLPSRPDTTPPPTKTITMRRPVTTRTVTATPTGSATSSPAPTTATPESTSGTVSFYSALDKNPLGSLLIAFPTILHGLAGGSGSYDDPVTFAAAPGVFAPGTRIYLPDLRRYFVLEDLCASCGGTHIALWTGSSLDEGIRACAAWLGAQETRSYLIDPPAGLPVDPGPLYDGSHCFRP</sequence>
<dbReference type="AlphaFoldDB" id="A0A558A523"/>
<gene>
    <name evidence="2" type="ORF">FNH06_24710</name>
</gene>
<accession>A0A558A523</accession>
<keyword evidence="3" id="KW-1185">Reference proteome</keyword>
<evidence type="ECO:0000313" key="2">
    <source>
        <dbReference type="EMBL" id="TVT19362.1"/>
    </source>
</evidence>